<evidence type="ECO:0000313" key="1">
    <source>
        <dbReference type="EMBL" id="KAK2638826.1"/>
    </source>
</evidence>
<comment type="caution">
    <text evidence="1">The sequence shown here is derived from an EMBL/GenBank/DDBJ whole genome shotgun (WGS) entry which is preliminary data.</text>
</comment>
<name>A0AAD9TN22_9ROSI</name>
<sequence>MEGSSTTSNNINGVKIIFRNKLYICGKKVGVKISNSKINPSELFNFVKTGNANTLFGGSRIQEFTSSFQVLKKRIVIQQLMKK</sequence>
<dbReference type="AlphaFoldDB" id="A0AAD9TN22"/>
<dbReference type="EMBL" id="JANJYI010000008">
    <property type="protein sequence ID" value="KAK2638826.1"/>
    <property type="molecule type" value="Genomic_DNA"/>
</dbReference>
<evidence type="ECO:0000313" key="2">
    <source>
        <dbReference type="Proteomes" id="UP001280121"/>
    </source>
</evidence>
<keyword evidence="2" id="KW-1185">Reference proteome</keyword>
<organism evidence="1 2">
    <name type="scientific">Dipteronia dyeriana</name>
    <dbReference type="NCBI Taxonomy" id="168575"/>
    <lineage>
        <taxon>Eukaryota</taxon>
        <taxon>Viridiplantae</taxon>
        <taxon>Streptophyta</taxon>
        <taxon>Embryophyta</taxon>
        <taxon>Tracheophyta</taxon>
        <taxon>Spermatophyta</taxon>
        <taxon>Magnoliopsida</taxon>
        <taxon>eudicotyledons</taxon>
        <taxon>Gunneridae</taxon>
        <taxon>Pentapetalae</taxon>
        <taxon>rosids</taxon>
        <taxon>malvids</taxon>
        <taxon>Sapindales</taxon>
        <taxon>Sapindaceae</taxon>
        <taxon>Hippocastanoideae</taxon>
        <taxon>Acereae</taxon>
        <taxon>Dipteronia</taxon>
    </lineage>
</organism>
<reference evidence="1" key="1">
    <citation type="journal article" date="2023" name="Plant J.">
        <title>Genome sequences and population genomics provide insights into the demographic history, inbreeding, and mutation load of two 'living fossil' tree species of Dipteronia.</title>
        <authorList>
            <person name="Feng Y."/>
            <person name="Comes H.P."/>
            <person name="Chen J."/>
            <person name="Zhu S."/>
            <person name="Lu R."/>
            <person name="Zhang X."/>
            <person name="Li P."/>
            <person name="Qiu J."/>
            <person name="Olsen K.M."/>
            <person name="Qiu Y."/>
        </authorList>
    </citation>
    <scope>NUCLEOTIDE SEQUENCE</scope>
    <source>
        <strain evidence="1">KIB01</strain>
    </source>
</reference>
<proteinExistence type="predicted"/>
<accession>A0AAD9TN22</accession>
<dbReference type="Proteomes" id="UP001280121">
    <property type="component" value="Unassembled WGS sequence"/>
</dbReference>
<protein>
    <submittedName>
        <fullName evidence="1">Uncharacterized protein</fullName>
    </submittedName>
</protein>
<gene>
    <name evidence="1" type="ORF">Ddye_026621</name>
</gene>